<proteinExistence type="predicted"/>
<dbReference type="GeneID" id="41900744"/>
<dbReference type="KEGG" id="vg:41900744"/>
<sequence>MKNDTKDSLYNSLRQHYLSVRNRFRELCIDSSVSRDDIVSATISIMFSDRGYVNLDGTDPFEVPFVSWPSELLSTASAGCTDRDRILVRFVSSKNEAVQVTKELIDDPRLHSLFLIMAPGTMDDCVKLRHELDHLSERRAEVWHYNELSFPAIYHDHQPLFVHSVVLPQGPSLNLPKICRNDVVVRYFRLSTPNVIAAIDHATGKRELRSLA</sequence>
<dbReference type="Proteomes" id="UP000232922">
    <property type="component" value="Genome"/>
</dbReference>
<dbReference type="RefSeq" id="YP_009701608.1">
    <property type="nucleotide sequence ID" value="NC_044938.1"/>
</dbReference>
<evidence type="ECO:0000313" key="1">
    <source>
        <dbReference type="EMBL" id="AJP09108.1"/>
    </source>
</evidence>
<accession>A0A171PVM6</accession>
<protein>
    <submittedName>
        <fullName evidence="1">Uncharacterized protein</fullName>
    </submittedName>
</protein>
<dbReference type="EMBL" id="KJ755191">
    <property type="protein sequence ID" value="AJP09108.1"/>
    <property type="molecule type" value="Genomic_DNA"/>
</dbReference>
<name>A0A171PVM6_9VIRU</name>
<evidence type="ECO:0000313" key="2">
    <source>
        <dbReference type="Proteomes" id="UP000232922"/>
    </source>
</evidence>
<organism evidence="1 2">
    <name type="scientific">Heliothis virescens ascovirus 3f</name>
    <dbReference type="NCBI Taxonomy" id="328614"/>
    <lineage>
        <taxon>Viruses</taxon>
        <taxon>Varidnaviria</taxon>
        <taxon>Bamfordvirae</taxon>
        <taxon>Nucleocytoviricota</taxon>
        <taxon>Megaviricetes</taxon>
        <taxon>Pimascovirales</taxon>
        <taxon>Pimascovirales incertae sedis</taxon>
        <taxon>Ascoviridae</taxon>
        <taxon>Ascovirus</taxon>
        <taxon>Ascovirus hvav3a</taxon>
    </lineage>
</organism>
<reference evidence="2" key="1">
    <citation type="submission" date="2014-04" db="EMBL/GenBank/DDBJ databases">
        <authorList>
            <person name="Wei Y."/>
            <person name="Huang G."/>
            <person name="Cheng X."/>
        </authorList>
    </citation>
    <scope>NUCLEOTIDE SEQUENCE [LARGE SCALE GENOMIC DNA]</scope>
</reference>